<dbReference type="PROSITE" id="PS50088">
    <property type="entry name" value="ANK_REPEAT"/>
    <property type="match status" value="1"/>
</dbReference>
<evidence type="ECO:0000313" key="4">
    <source>
        <dbReference type="EMBL" id="ARF12055.1"/>
    </source>
</evidence>
<keyword evidence="1" id="KW-0677">Repeat</keyword>
<dbReference type="InterPro" id="IPR036770">
    <property type="entry name" value="Ankyrin_rpt-contain_sf"/>
</dbReference>
<evidence type="ECO:0000256" key="2">
    <source>
        <dbReference type="ARBA" id="ARBA00023043"/>
    </source>
</evidence>
<dbReference type="SMART" id="SM00248">
    <property type="entry name" value="ANK"/>
    <property type="match status" value="10"/>
</dbReference>
<protein>
    <submittedName>
        <fullName evidence="4">Ankyrin repeat protein</fullName>
    </submittedName>
</protein>
<dbReference type="PANTHER" id="PTHR24198">
    <property type="entry name" value="ANKYRIN REPEAT AND PROTEIN KINASE DOMAIN-CONTAINING PROTEIN"/>
    <property type="match status" value="1"/>
</dbReference>
<dbReference type="PROSITE" id="PS51698">
    <property type="entry name" value="U_BOX"/>
    <property type="match status" value="1"/>
</dbReference>
<organism evidence="4">
    <name type="scientific">Klosneuvirus KNV1</name>
    <dbReference type="NCBI Taxonomy" id="1977640"/>
    <lineage>
        <taxon>Viruses</taxon>
        <taxon>Varidnaviria</taxon>
        <taxon>Bamfordvirae</taxon>
        <taxon>Nucleocytoviricota</taxon>
        <taxon>Megaviricetes</taxon>
        <taxon>Imitervirales</taxon>
        <taxon>Mimiviridae</taxon>
        <taxon>Klosneuvirinae</taxon>
        <taxon>Klosneuvirus</taxon>
    </lineage>
</organism>
<dbReference type="GO" id="GO:0016567">
    <property type="term" value="P:protein ubiquitination"/>
    <property type="evidence" value="ECO:0007669"/>
    <property type="project" value="InterPro"/>
</dbReference>
<reference evidence="4" key="1">
    <citation type="journal article" date="2017" name="Science">
        <title>Giant viruses with an expanded complement of translation system components.</title>
        <authorList>
            <person name="Schulz F."/>
            <person name="Yutin N."/>
            <person name="Ivanova N.N."/>
            <person name="Ortega D.R."/>
            <person name="Lee T.K."/>
            <person name="Vierheilig J."/>
            <person name="Daims H."/>
            <person name="Horn M."/>
            <person name="Wagner M."/>
            <person name="Jensen G.J."/>
            <person name="Kyrpides N.C."/>
            <person name="Koonin E.V."/>
            <person name="Woyke T."/>
        </authorList>
    </citation>
    <scope>NUCLEOTIDE SEQUENCE</scope>
    <source>
        <strain evidence="4">KNV1</strain>
    </source>
</reference>
<name>A0A1V0SJZ1_9VIRU</name>
<dbReference type="SUPFAM" id="SSF48403">
    <property type="entry name" value="Ankyrin repeat"/>
    <property type="match status" value="2"/>
</dbReference>
<dbReference type="SUPFAM" id="SSF57850">
    <property type="entry name" value="RING/U-box"/>
    <property type="match status" value="1"/>
</dbReference>
<dbReference type="InterPro" id="IPR003613">
    <property type="entry name" value="Ubox_domain"/>
</dbReference>
<gene>
    <name evidence="4" type="ORF">Klosneuvirus_3_190</name>
</gene>
<keyword evidence="2" id="KW-0040">ANK repeat</keyword>
<dbReference type="Gene3D" id="1.25.40.20">
    <property type="entry name" value="Ankyrin repeat-containing domain"/>
    <property type="match status" value="3"/>
</dbReference>
<dbReference type="CDD" id="cd16655">
    <property type="entry name" value="RING-Ubox_WDSUB1-like"/>
    <property type="match status" value="1"/>
</dbReference>
<dbReference type="EMBL" id="KY684110">
    <property type="protein sequence ID" value="ARF12055.1"/>
    <property type="molecule type" value="Genomic_DNA"/>
</dbReference>
<dbReference type="Pfam" id="PF04564">
    <property type="entry name" value="U-box"/>
    <property type="match status" value="1"/>
</dbReference>
<evidence type="ECO:0000259" key="3">
    <source>
        <dbReference type="PROSITE" id="PS51698"/>
    </source>
</evidence>
<evidence type="ECO:0000256" key="1">
    <source>
        <dbReference type="ARBA" id="ARBA00022737"/>
    </source>
</evidence>
<dbReference type="PROSITE" id="PS50297">
    <property type="entry name" value="ANK_REP_REGION"/>
    <property type="match status" value="1"/>
</dbReference>
<dbReference type="SMART" id="SM00504">
    <property type="entry name" value="Ubox"/>
    <property type="match status" value="1"/>
</dbReference>
<dbReference type="Pfam" id="PF12796">
    <property type="entry name" value="Ank_2"/>
    <property type="match status" value="1"/>
</dbReference>
<dbReference type="GO" id="GO:0004842">
    <property type="term" value="F:ubiquitin-protein transferase activity"/>
    <property type="evidence" value="ECO:0007669"/>
    <property type="project" value="InterPro"/>
</dbReference>
<accession>A0A1V0SJZ1</accession>
<dbReference type="Gene3D" id="3.30.40.10">
    <property type="entry name" value="Zinc/RING finger domain, C3HC4 (zinc finger)"/>
    <property type="match status" value="1"/>
</dbReference>
<dbReference type="InterPro" id="IPR013083">
    <property type="entry name" value="Znf_RING/FYVE/PHD"/>
</dbReference>
<dbReference type="InterPro" id="IPR002110">
    <property type="entry name" value="Ankyrin_rpt"/>
</dbReference>
<sequence>MDQHNFICPITHQVFSEPVLADDGNIYEREAIEARYKEKRTSPITRERMSEKVVPVNFIKSMIGEYLEKNPDLKARQYIITKDFKRYRAEIFDHIKNHRFNKLTEYTNYVKDQMLEDTLKITINELEFEIPYLKYLLKHCKDEAIINYIIENLDEMTNTVRLFMAEYSSEEMNMKYVDKNNYHSIKSHHSWNPLHFFVKRGFVNVIEAIGNIHTFKKFDMKTKHKYTPLMMAIKYNQNIIPIFLKFEMPITIDDIKFGIRNKLNYDVVKSLYDYSKAKINDKITQLSVYICRYGKYNGYKEFLKYMSNMASYKKDTVKLDCSLIVALCKYASDEILKIFIDQGFSVNVLNDDGHCGWMRALQLRRFGIFRYMIPKIDFTVKSNNGSSMIHWLAQNANELIKEMTDKYEFDYNNIADDMTPLMFAIEYNTVKVCGLLIEKGADVNIQLNTKNHLISAIEYRPLDSEFLKLLISKCNNFETSCNGKYPIHSAGCDCTPEIIKLMVDLNVNLESLTPNNRKLIHILCQGPECDDLIKYLIDVKKVSVDDYDNFGMKPMHYVFLYGSIEMIDYMKQKTKNHNMNLEMRQDDIPEDNQYLLKYKSLTDLLMDNPNVRNMVNAMFEID</sequence>
<feature type="domain" description="U-box" evidence="3">
    <location>
        <begin position="6"/>
        <end position="73"/>
    </location>
</feature>
<proteinExistence type="predicted"/>
<dbReference type="PANTHER" id="PTHR24198:SF165">
    <property type="entry name" value="ANKYRIN REPEAT-CONTAINING PROTEIN-RELATED"/>
    <property type="match status" value="1"/>
</dbReference>